<organism evidence="8 9">
    <name type="scientific">Thiobacillus sedimenti</name>
    <dbReference type="NCBI Taxonomy" id="3110231"/>
    <lineage>
        <taxon>Bacteria</taxon>
        <taxon>Pseudomonadati</taxon>
        <taxon>Pseudomonadota</taxon>
        <taxon>Betaproteobacteria</taxon>
        <taxon>Nitrosomonadales</taxon>
        <taxon>Thiobacillaceae</taxon>
        <taxon>Thiobacillus</taxon>
    </lineage>
</organism>
<feature type="coiled-coil region" evidence="3">
    <location>
        <begin position="132"/>
        <end position="159"/>
    </location>
</feature>
<dbReference type="Pfam" id="PF25967">
    <property type="entry name" value="RND-MFP_C"/>
    <property type="match status" value="1"/>
</dbReference>
<comment type="similarity">
    <text evidence="2">Belongs to the membrane fusion protein (MFP) (TC 8.A.1) family.</text>
</comment>
<evidence type="ECO:0000256" key="1">
    <source>
        <dbReference type="ARBA" id="ARBA00004196"/>
    </source>
</evidence>
<dbReference type="Gene3D" id="2.40.30.170">
    <property type="match status" value="1"/>
</dbReference>
<dbReference type="Pfam" id="PF25917">
    <property type="entry name" value="BSH_RND"/>
    <property type="match status" value="1"/>
</dbReference>
<dbReference type="PANTHER" id="PTHR30158:SF3">
    <property type="entry name" value="MULTIDRUG EFFLUX PUMP SUBUNIT ACRA-RELATED"/>
    <property type="match status" value="1"/>
</dbReference>
<keyword evidence="4" id="KW-0732">Signal</keyword>
<feature type="domain" description="Multidrug resistance protein MdtA-like C-terminal permuted SH3" evidence="7">
    <location>
        <begin position="292"/>
        <end position="353"/>
    </location>
</feature>
<evidence type="ECO:0000256" key="4">
    <source>
        <dbReference type="SAM" id="SignalP"/>
    </source>
</evidence>
<dbReference type="PANTHER" id="PTHR30158">
    <property type="entry name" value="ACRA/E-RELATED COMPONENT OF DRUG EFFLUX TRANSPORTER"/>
    <property type="match status" value="1"/>
</dbReference>
<gene>
    <name evidence="8" type="ORF">VA613_04445</name>
</gene>
<evidence type="ECO:0000313" key="8">
    <source>
        <dbReference type="EMBL" id="WRS40124.1"/>
    </source>
</evidence>
<dbReference type="Proteomes" id="UP001334732">
    <property type="component" value="Chromosome"/>
</dbReference>
<protein>
    <submittedName>
        <fullName evidence="8">Efflux RND transporter periplasmic adaptor subunit</fullName>
    </submittedName>
</protein>
<dbReference type="NCBIfam" id="TIGR01730">
    <property type="entry name" value="RND_mfp"/>
    <property type="match status" value="1"/>
</dbReference>
<accession>A0ABZ1CL70</accession>
<dbReference type="Gene3D" id="1.10.287.470">
    <property type="entry name" value="Helix hairpin bin"/>
    <property type="match status" value="1"/>
</dbReference>
<evidence type="ECO:0000259" key="7">
    <source>
        <dbReference type="Pfam" id="PF25967"/>
    </source>
</evidence>
<evidence type="ECO:0000256" key="3">
    <source>
        <dbReference type="SAM" id="Coils"/>
    </source>
</evidence>
<feature type="domain" description="Multidrug resistance protein MdtA-like barrel-sandwich hybrid" evidence="5">
    <location>
        <begin position="67"/>
        <end position="195"/>
    </location>
</feature>
<dbReference type="InterPro" id="IPR058627">
    <property type="entry name" value="MdtA-like_C"/>
</dbReference>
<dbReference type="InterPro" id="IPR006143">
    <property type="entry name" value="RND_pump_MFP"/>
</dbReference>
<dbReference type="Gene3D" id="2.40.420.20">
    <property type="match status" value="1"/>
</dbReference>
<dbReference type="Gene3D" id="2.40.50.100">
    <property type="match status" value="1"/>
</dbReference>
<dbReference type="RefSeq" id="WP_324780654.1">
    <property type="nucleotide sequence ID" value="NZ_CP141769.1"/>
</dbReference>
<evidence type="ECO:0000313" key="9">
    <source>
        <dbReference type="Proteomes" id="UP001334732"/>
    </source>
</evidence>
<dbReference type="Pfam" id="PF25944">
    <property type="entry name" value="Beta-barrel_RND"/>
    <property type="match status" value="1"/>
</dbReference>
<dbReference type="SUPFAM" id="SSF111369">
    <property type="entry name" value="HlyD-like secretion proteins"/>
    <property type="match status" value="1"/>
</dbReference>
<evidence type="ECO:0000256" key="2">
    <source>
        <dbReference type="ARBA" id="ARBA00009477"/>
    </source>
</evidence>
<proteinExistence type="inferred from homology"/>
<dbReference type="InterPro" id="IPR058625">
    <property type="entry name" value="MdtA-like_BSH"/>
</dbReference>
<dbReference type="EMBL" id="CP141769">
    <property type="protein sequence ID" value="WRS40124.1"/>
    <property type="molecule type" value="Genomic_DNA"/>
</dbReference>
<evidence type="ECO:0000259" key="6">
    <source>
        <dbReference type="Pfam" id="PF25944"/>
    </source>
</evidence>
<feature type="domain" description="Multidrug resistance protein MdtA-like beta-barrel" evidence="6">
    <location>
        <begin position="200"/>
        <end position="286"/>
    </location>
</feature>
<keyword evidence="3" id="KW-0175">Coiled coil</keyword>
<comment type="subcellular location">
    <subcellularLocation>
        <location evidence="1">Cell envelope</location>
    </subcellularLocation>
</comment>
<keyword evidence="9" id="KW-1185">Reference proteome</keyword>
<dbReference type="PROSITE" id="PS51257">
    <property type="entry name" value="PROKAR_LIPOPROTEIN"/>
    <property type="match status" value="1"/>
</dbReference>
<feature type="chain" id="PRO_5045545336" evidence="4">
    <location>
        <begin position="24"/>
        <end position="369"/>
    </location>
</feature>
<dbReference type="InterPro" id="IPR058626">
    <property type="entry name" value="MdtA-like_b-barrel"/>
</dbReference>
<sequence>MKRMTLLLVLPLLAACGPGGKNGAGGPGAGAGGPPGGMPPAEVTVVKVGSAAATLTRELPGRVEAVRTAQVRARVEGIVEKRLFTEGSDVKAGQPLFRLDDRTYRTAAQAAEADVEVKKLNLSRVESLLPIKAVSQQEVDLARAALKQAQAQLARARLDLENTTVPAPIAGHIGRTLVTEGALVGHGEATLLAIIDQLDPVNVLFTEPNADVLRLKSALAAGRLKATDSRVVELILENGQTYAHKGKLFFSDLSVDPSTGAITLKAEFPNPQRLLLPGTFVRVRLPQAVESDAITVPQRAVLSGPQGQFVLLVGAENKVMPRPVKVGPMAGSDFTIEEGLKGGETVIVDGVQKAKPGSVVKPVPQQQGN</sequence>
<feature type="signal peptide" evidence="4">
    <location>
        <begin position="1"/>
        <end position="23"/>
    </location>
</feature>
<evidence type="ECO:0000259" key="5">
    <source>
        <dbReference type="Pfam" id="PF25917"/>
    </source>
</evidence>
<name>A0ABZ1CL70_9PROT</name>
<reference evidence="8 9" key="1">
    <citation type="submission" date="2023-12" db="EMBL/GenBank/DDBJ databases">
        <title>Thiobacillus sedimentum sp. nov., a chemolithoautotrophic sulfur-oxidizing bacterium isolated from freshwater sediment.</title>
        <authorList>
            <person name="Luo J."/>
            <person name="Dai C."/>
        </authorList>
    </citation>
    <scope>NUCLEOTIDE SEQUENCE [LARGE SCALE GENOMIC DNA]</scope>
    <source>
        <strain evidence="8 9">SCUT-2</strain>
    </source>
</reference>